<dbReference type="AlphaFoldDB" id="A0A0A9B247"/>
<sequence length="43" mass="4766">MLQIQHSGPVTPTGSCLTLSGQRQIATKFRNSAHELAIMQERK</sequence>
<accession>A0A0A9B247</accession>
<evidence type="ECO:0000313" key="1">
    <source>
        <dbReference type="EMBL" id="JAD56198.1"/>
    </source>
</evidence>
<reference evidence="1" key="1">
    <citation type="submission" date="2014-09" db="EMBL/GenBank/DDBJ databases">
        <authorList>
            <person name="Magalhaes I.L.F."/>
            <person name="Oliveira U."/>
            <person name="Santos F.R."/>
            <person name="Vidigal T.H.D.A."/>
            <person name="Brescovit A.D."/>
            <person name="Santos A.J."/>
        </authorList>
    </citation>
    <scope>NUCLEOTIDE SEQUENCE</scope>
    <source>
        <tissue evidence="1">Shoot tissue taken approximately 20 cm above the soil surface</tissue>
    </source>
</reference>
<organism evidence="1">
    <name type="scientific">Arundo donax</name>
    <name type="common">Giant reed</name>
    <name type="synonym">Donax arundinaceus</name>
    <dbReference type="NCBI Taxonomy" id="35708"/>
    <lineage>
        <taxon>Eukaryota</taxon>
        <taxon>Viridiplantae</taxon>
        <taxon>Streptophyta</taxon>
        <taxon>Embryophyta</taxon>
        <taxon>Tracheophyta</taxon>
        <taxon>Spermatophyta</taxon>
        <taxon>Magnoliopsida</taxon>
        <taxon>Liliopsida</taxon>
        <taxon>Poales</taxon>
        <taxon>Poaceae</taxon>
        <taxon>PACMAD clade</taxon>
        <taxon>Arundinoideae</taxon>
        <taxon>Arundineae</taxon>
        <taxon>Arundo</taxon>
    </lineage>
</organism>
<name>A0A0A9B247_ARUDO</name>
<proteinExistence type="predicted"/>
<protein>
    <submittedName>
        <fullName evidence="1">Uncharacterized protein</fullName>
    </submittedName>
</protein>
<reference evidence="1" key="2">
    <citation type="journal article" date="2015" name="Data Brief">
        <title>Shoot transcriptome of the giant reed, Arundo donax.</title>
        <authorList>
            <person name="Barrero R.A."/>
            <person name="Guerrero F.D."/>
            <person name="Moolhuijzen P."/>
            <person name="Goolsby J.A."/>
            <person name="Tidwell J."/>
            <person name="Bellgard S.E."/>
            <person name="Bellgard M.I."/>
        </authorList>
    </citation>
    <scope>NUCLEOTIDE SEQUENCE</scope>
    <source>
        <tissue evidence="1">Shoot tissue taken approximately 20 cm above the soil surface</tissue>
    </source>
</reference>
<dbReference type="EMBL" id="GBRH01241697">
    <property type="protein sequence ID" value="JAD56198.1"/>
    <property type="molecule type" value="Transcribed_RNA"/>
</dbReference>